<reference evidence="14 15" key="1">
    <citation type="submission" date="2023-09" db="EMBL/GenBank/DDBJ databases">
        <title>Pangenome analysis of Batrachochytrium dendrobatidis and related Chytrids.</title>
        <authorList>
            <person name="Yacoub M.N."/>
            <person name="Stajich J.E."/>
            <person name="James T.Y."/>
        </authorList>
    </citation>
    <scope>NUCLEOTIDE SEQUENCE [LARGE SCALE GENOMIC DNA]</scope>
    <source>
        <strain evidence="14 15">JEL0888</strain>
    </source>
</reference>
<evidence type="ECO:0000256" key="2">
    <source>
        <dbReference type="ARBA" id="ARBA00007269"/>
    </source>
</evidence>
<feature type="compositionally biased region" description="Low complexity" evidence="11">
    <location>
        <begin position="57"/>
        <end position="68"/>
    </location>
</feature>
<keyword evidence="4" id="KW-0677">Repeat</keyword>
<comment type="subcellular location">
    <subcellularLocation>
        <location evidence="1">Nucleus</location>
    </subcellularLocation>
</comment>
<keyword evidence="6" id="KW-0862">Zinc</keyword>
<evidence type="ECO:0000256" key="1">
    <source>
        <dbReference type="ARBA" id="ARBA00004123"/>
    </source>
</evidence>
<dbReference type="InterPro" id="IPR019787">
    <property type="entry name" value="Znf_PHD-finger"/>
</dbReference>
<dbReference type="Proteomes" id="UP001527925">
    <property type="component" value="Unassembled WGS sequence"/>
</dbReference>
<protein>
    <submittedName>
        <fullName evidence="14">FKBP12-associated protein</fullName>
    </submittedName>
</protein>
<keyword evidence="7" id="KW-0805">Transcription regulation</keyword>
<dbReference type="InterPro" id="IPR034078">
    <property type="entry name" value="NFX1_fam"/>
</dbReference>
<evidence type="ECO:0000259" key="12">
    <source>
        <dbReference type="PROSITE" id="PS50016"/>
    </source>
</evidence>
<dbReference type="PANTHER" id="PTHR12360:SF12">
    <property type="entry name" value="TRANSCRIPTIONAL REPRESSOR NF-X1"/>
    <property type="match status" value="1"/>
</dbReference>
<dbReference type="PANTHER" id="PTHR12360">
    <property type="entry name" value="NUCLEAR TRANSCRIPTION FACTOR, X-BOX BINDING 1 NFX1"/>
    <property type="match status" value="1"/>
</dbReference>
<dbReference type="SUPFAM" id="SSF57850">
    <property type="entry name" value="RING/U-box"/>
    <property type="match status" value="1"/>
</dbReference>
<dbReference type="CDD" id="cd16492">
    <property type="entry name" value="RING-CH-C4HC3_NFX1-like"/>
    <property type="match status" value="1"/>
</dbReference>
<accession>A0ABR4N112</accession>
<dbReference type="EMBL" id="JADGIZ020000050">
    <property type="protein sequence ID" value="KAL2913205.1"/>
    <property type="molecule type" value="Genomic_DNA"/>
</dbReference>
<evidence type="ECO:0000256" key="5">
    <source>
        <dbReference type="ARBA" id="ARBA00022771"/>
    </source>
</evidence>
<dbReference type="CDD" id="cd06008">
    <property type="entry name" value="NF-X1-zinc-finger"/>
    <property type="match status" value="3"/>
</dbReference>
<evidence type="ECO:0000256" key="7">
    <source>
        <dbReference type="ARBA" id="ARBA00023015"/>
    </source>
</evidence>
<comment type="caution">
    <text evidence="14">The sequence shown here is derived from an EMBL/GenBank/DDBJ whole genome shotgun (WGS) entry which is preliminary data.</text>
</comment>
<feature type="compositionally biased region" description="Basic and acidic residues" evidence="11">
    <location>
        <begin position="971"/>
        <end position="986"/>
    </location>
</feature>
<keyword evidence="5 10" id="KW-0863">Zinc-finger</keyword>
<evidence type="ECO:0000256" key="8">
    <source>
        <dbReference type="ARBA" id="ARBA00023163"/>
    </source>
</evidence>
<evidence type="ECO:0000256" key="9">
    <source>
        <dbReference type="ARBA" id="ARBA00023242"/>
    </source>
</evidence>
<dbReference type="PROSITE" id="PS50016">
    <property type="entry name" value="ZF_PHD_2"/>
    <property type="match status" value="1"/>
</dbReference>
<feature type="region of interest" description="Disordered" evidence="11">
    <location>
        <begin position="1"/>
        <end position="182"/>
    </location>
</feature>
<keyword evidence="8" id="KW-0804">Transcription</keyword>
<dbReference type="PROSITE" id="PS50089">
    <property type="entry name" value="ZF_RING_2"/>
    <property type="match status" value="1"/>
</dbReference>
<evidence type="ECO:0000256" key="3">
    <source>
        <dbReference type="ARBA" id="ARBA00022723"/>
    </source>
</evidence>
<keyword evidence="15" id="KW-1185">Reference proteome</keyword>
<feature type="compositionally biased region" description="Basic residues" evidence="11">
    <location>
        <begin position="140"/>
        <end position="167"/>
    </location>
</feature>
<feature type="compositionally biased region" description="Low complexity" evidence="11">
    <location>
        <begin position="1"/>
        <end position="37"/>
    </location>
</feature>
<proteinExistence type="inferred from homology"/>
<evidence type="ECO:0000256" key="11">
    <source>
        <dbReference type="SAM" id="MobiDB-lite"/>
    </source>
</evidence>
<feature type="region of interest" description="Disordered" evidence="11">
    <location>
        <begin position="903"/>
        <end position="929"/>
    </location>
</feature>
<feature type="domain" description="PHD-type" evidence="12">
    <location>
        <begin position="201"/>
        <end position="263"/>
    </location>
</feature>
<evidence type="ECO:0000256" key="6">
    <source>
        <dbReference type="ARBA" id="ARBA00022833"/>
    </source>
</evidence>
<keyword evidence="9" id="KW-0539">Nucleus</keyword>
<sequence>MPTPARPAQAAAAGAAASSTGPHPAQAASPASPAAAARQRKPRPASAPADHVLNVNAAPFDPAAPQAAAGGGHARGAARAARGKPRKPRGQGPASSAQPQPEAEASAASPATLPSGLSFSIQRTATARPQEPAQPQPQQQHHHHHQHNHNHTHKAKPARGGHAHAHAPRGPPARRSDAVPAADRPDASLLVSLTEDLTNEVYDCMVCYDTVKSRDRVWSCTTCYAVFHLKCITQWARKSAQEFNGADPSRSMESWRCPGCQSFSDRPPTEYRCFCSKTLNPARNPYGCPHSCGQTCRKERQCPHPCPLECHPGPCPPCDLMAPPIQCFCRKSELHVRCTEMSSIDFTPVCGRTCERTLDCGKHKCTMVCHPPPCQTCTETLEISCFCGSETKTIRCGEPEDGYSCGKPCQYVYACGVHKCERPCHADKHESAETCPLDPSLVRRCPCGKFSVDDLAKDTPRTSCEQPVLLCGRLDRCNKIVQEQCRCGKETIKITCFARDFDASGKPLPLNAVCGKQLACKLHTCMMTCGHQGKCHDCVEGVSFEEQSCHCGRTVMYPPIPCNAPPLKCDHPCCTAKCGRVRATCGHTCGEACHGTLECPESAICKHAVVLSCPCGNRTKQTLCGATKDKPASLQALECDDSCLRRKRNESLAEALGIDANAAAAAIATAPTAAAVFPDTLIRAALTFRDVTLMAERVLAELVADPSRKYHYFPKQRFSAANTLIIELAGCYGFHAQLLDANIGKGTVSVRRFANKPVFIPTKLLSRVAEEYDPAAAAAAAASEATDLMLDLEPFAPNAVLVTDVPLEAELLNIKAILRPVCNIMNLAGKIRWITDTDFVILYERYSVWGSIKEKDAEIPSMLADRVNVAMVHDIGWASSVVECQVVNASLVRLADNSVLRRDPGSITHRKTGTGSGTGAGSDSEDGDGWTAVRLSKIPDIPINEDFVAPTLPEGQIDGGGGSSSGKRRGKGDDERRRQWFDESDA</sequence>
<organism evidence="14 15">
    <name type="scientific">Polyrhizophydium stewartii</name>
    <dbReference type="NCBI Taxonomy" id="2732419"/>
    <lineage>
        <taxon>Eukaryota</taxon>
        <taxon>Fungi</taxon>
        <taxon>Fungi incertae sedis</taxon>
        <taxon>Chytridiomycota</taxon>
        <taxon>Chytridiomycota incertae sedis</taxon>
        <taxon>Chytridiomycetes</taxon>
        <taxon>Rhizophydiales</taxon>
        <taxon>Rhizophydiales incertae sedis</taxon>
        <taxon>Polyrhizophydium</taxon>
    </lineage>
</organism>
<gene>
    <name evidence="14" type="primary">FAP1</name>
    <name evidence="14" type="ORF">HK105_207324</name>
</gene>
<evidence type="ECO:0000256" key="4">
    <source>
        <dbReference type="ARBA" id="ARBA00022737"/>
    </source>
</evidence>
<dbReference type="SMART" id="SM00438">
    <property type="entry name" value="ZnF_NFX"/>
    <property type="match status" value="5"/>
</dbReference>
<feature type="compositionally biased region" description="Low complexity" evidence="11">
    <location>
        <begin position="93"/>
        <end position="111"/>
    </location>
</feature>
<evidence type="ECO:0000313" key="14">
    <source>
        <dbReference type="EMBL" id="KAL2913205.1"/>
    </source>
</evidence>
<dbReference type="InterPro" id="IPR001841">
    <property type="entry name" value="Znf_RING"/>
</dbReference>
<feature type="compositionally biased region" description="Polar residues" evidence="11">
    <location>
        <begin position="115"/>
        <end position="127"/>
    </location>
</feature>
<feature type="region of interest" description="Disordered" evidence="11">
    <location>
        <begin position="944"/>
        <end position="986"/>
    </location>
</feature>
<evidence type="ECO:0000256" key="10">
    <source>
        <dbReference type="PROSITE-ProRule" id="PRU00175"/>
    </source>
</evidence>
<name>A0ABR4N112_9FUNG</name>
<dbReference type="InterPro" id="IPR000967">
    <property type="entry name" value="Znf_NFX1"/>
</dbReference>
<feature type="domain" description="RING-type" evidence="13">
    <location>
        <begin position="204"/>
        <end position="261"/>
    </location>
</feature>
<evidence type="ECO:0000313" key="15">
    <source>
        <dbReference type="Proteomes" id="UP001527925"/>
    </source>
</evidence>
<comment type="similarity">
    <text evidence="2">Belongs to the NFX1 family.</text>
</comment>
<keyword evidence="3" id="KW-0479">Metal-binding</keyword>
<evidence type="ECO:0000259" key="13">
    <source>
        <dbReference type="PROSITE" id="PS50089"/>
    </source>
</evidence>